<sequence>MTVRRTSRTIKTAFALCLAAFVAVALTACGTAPSSGANKTLGFVVYDVGVDPWMNVAISTVQEEAEAAGYKLSVVNGHNDIAQMSSGMDQLVTQKVDAILLAPSDQDSMTPSIKRAEAAGIPVIAFSLALSEDAPVSSFVGTDDVQVGREQAKMVAGAIGNRGNVALMTGILGSGPQIGRSEGFRAELQENFPDVKLVEEQPNNWANDKTISLTQDWLAKYPAGQINAVVAQGPELAAGARLAKSMGRSEIVFVGNDYPEEMRESILAGDTYGTINGDPKEMAREAVAAMLTLLDGGTVQPKIFVPIPPVTSANVADSPAAY</sequence>
<dbReference type="Gene3D" id="3.40.50.2300">
    <property type="match status" value="2"/>
</dbReference>
<gene>
    <name evidence="6" type="ORF">PXH69_26145</name>
</gene>
<comment type="caution">
    <text evidence="6">The sequence shown here is derived from an EMBL/GenBank/DDBJ whole genome shotgun (WGS) entry which is preliminary data.</text>
</comment>
<name>A0AAW6LWN0_RHOSG</name>
<evidence type="ECO:0000313" key="7">
    <source>
        <dbReference type="Proteomes" id="UP001217325"/>
    </source>
</evidence>
<dbReference type="GO" id="GO:0030246">
    <property type="term" value="F:carbohydrate binding"/>
    <property type="evidence" value="ECO:0007669"/>
    <property type="project" value="UniProtKB-ARBA"/>
</dbReference>
<dbReference type="EMBL" id="JARDXE010000019">
    <property type="protein sequence ID" value="MDE8648455.1"/>
    <property type="molecule type" value="Genomic_DNA"/>
</dbReference>
<protein>
    <submittedName>
        <fullName evidence="6">Sugar ABC transporter substrate-binding protein</fullName>
    </submittedName>
</protein>
<comment type="similarity">
    <text evidence="2">Belongs to the bacterial solute-binding protein 2 family.</text>
</comment>
<dbReference type="Proteomes" id="UP001217325">
    <property type="component" value="Unassembled WGS sequence"/>
</dbReference>
<comment type="subcellular location">
    <subcellularLocation>
        <location evidence="1">Cell envelope</location>
    </subcellularLocation>
</comment>
<dbReference type="RefSeq" id="WP_080909898.1">
    <property type="nucleotide sequence ID" value="NZ_CP064920.1"/>
</dbReference>
<evidence type="ECO:0000256" key="2">
    <source>
        <dbReference type="ARBA" id="ARBA00007639"/>
    </source>
</evidence>
<organism evidence="6 7">
    <name type="scientific">Rhodococcus qingshengii</name>
    <dbReference type="NCBI Taxonomy" id="334542"/>
    <lineage>
        <taxon>Bacteria</taxon>
        <taxon>Bacillati</taxon>
        <taxon>Actinomycetota</taxon>
        <taxon>Actinomycetes</taxon>
        <taxon>Mycobacteriales</taxon>
        <taxon>Nocardiaceae</taxon>
        <taxon>Rhodococcus</taxon>
        <taxon>Rhodococcus erythropolis group</taxon>
    </lineage>
</organism>
<dbReference type="InterPro" id="IPR028082">
    <property type="entry name" value="Peripla_BP_I"/>
</dbReference>
<evidence type="ECO:0000259" key="5">
    <source>
        <dbReference type="Pfam" id="PF13407"/>
    </source>
</evidence>
<dbReference type="PROSITE" id="PS51257">
    <property type="entry name" value="PROKAR_LIPOPROTEIN"/>
    <property type="match status" value="1"/>
</dbReference>
<feature type="chain" id="PRO_5044014901" evidence="4">
    <location>
        <begin position="28"/>
        <end position="322"/>
    </location>
</feature>
<feature type="domain" description="Periplasmic binding protein" evidence="5">
    <location>
        <begin position="42"/>
        <end position="297"/>
    </location>
</feature>
<dbReference type="PANTHER" id="PTHR46847">
    <property type="entry name" value="D-ALLOSE-BINDING PERIPLASMIC PROTEIN-RELATED"/>
    <property type="match status" value="1"/>
</dbReference>
<accession>A0AAW6LWN0</accession>
<dbReference type="PANTHER" id="PTHR46847:SF1">
    <property type="entry name" value="D-ALLOSE-BINDING PERIPLASMIC PROTEIN-RELATED"/>
    <property type="match status" value="1"/>
</dbReference>
<dbReference type="AlphaFoldDB" id="A0AAW6LWN0"/>
<evidence type="ECO:0000313" key="6">
    <source>
        <dbReference type="EMBL" id="MDE8648455.1"/>
    </source>
</evidence>
<dbReference type="InterPro" id="IPR025997">
    <property type="entry name" value="SBP_2_dom"/>
</dbReference>
<proteinExistence type="inferred from homology"/>
<evidence type="ECO:0000256" key="4">
    <source>
        <dbReference type="SAM" id="SignalP"/>
    </source>
</evidence>
<dbReference type="CDD" id="cd01536">
    <property type="entry name" value="PBP1_ABC_sugar_binding-like"/>
    <property type="match status" value="1"/>
</dbReference>
<reference evidence="6" key="1">
    <citation type="submission" date="2023-02" db="EMBL/GenBank/DDBJ databases">
        <title>A novel hydrolase synthesized by Rhodococcus erythropolis HQ is responsible for the detoxification of Zearalenone.</title>
        <authorList>
            <person name="Hu J."/>
            <person name="Xu J."/>
        </authorList>
    </citation>
    <scope>NUCLEOTIDE SEQUENCE</scope>
    <source>
        <strain evidence="6">HQ</strain>
    </source>
</reference>
<dbReference type="SUPFAM" id="SSF53822">
    <property type="entry name" value="Periplasmic binding protein-like I"/>
    <property type="match status" value="1"/>
</dbReference>
<dbReference type="Pfam" id="PF13407">
    <property type="entry name" value="Peripla_BP_4"/>
    <property type="match status" value="1"/>
</dbReference>
<keyword evidence="3 4" id="KW-0732">Signal</keyword>
<evidence type="ECO:0000256" key="1">
    <source>
        <dbReference type="ARBA" id="ARBA00004196"/>
    </source>
</evidence>
<feature type="signal peptide" evidence="4">
    <location>
        <begin position="1"/>
        <end position="27"/>
    </location>
</feature>
<evidence type="ECO:0000256" key="3">
    <source>
        <dbReference type="ARBA" id="ARBA00022729"/>
    </source>
</evidence>
<dbReference type="GO" id="GO:0030313">
    <property type="term" value="C:cell envelope"/>
    <property type="evidence" value="ECO:0007669"/>
    <property type="project" value="UniProtKB-SubCell"/>
</dbReference>